<accession>A0A1G1YL14</accession>
<keyword evidence="1" id="KW-0808">Transferase</keyword>
<dbReference type="Pfam" id="PF00294">
    <property type="entry name" value="PfkB"/>
    <property type="match status" value="1"/>
</dbReference>
<reference evidence="4 5" key="1">
    <citation type="journal article" date="2016" name="Nat. Commun.">
        <title>Thousands of microbial genomes shed light on interconnected biogeochemical processes in an aquifer system.</title>
        <authorList>
            <person name="Anantharaman K."/>
            <person name="Brown C.T."/>
            <person name="Hug L.A."/>
            <person name="Sharon I."/>
            <person name="Castelle C.J."/>
            <person name="Probst A.J."/>
            <person name="Thomas B.C."/>
            <person name="Singh A."/>
            <person name="Wilkins M.J."/>
            <person name="Karaoz U."/>
            <person name="Brodie E.L."/>
            <person name="Williams K.H."/>
            <person name="Hubbard S.S."/>
            <person name="Banfield J.F."/>
        </authorList>
    </citation>
    <scope>NUCLEOTIDE SEQUENCE [LARGE SCALE GENOMIC DNA]</scope>
</reference>
<dbReference type="InterPro" id="IPR002173">
    <property type="entry name" value="Carboh/pur_kinase_PfkB_CS"/>
</dbReference>
<dbReference type="PANTHER" id="PTHR10584">
    <property type="entry name" value="SUGAR KINASE"/>
    <property type="match status" value="1"/>
</dbReference>
<evidence type="ECO:0000313" key="4">
    <source>
        <dbReference type="EMBL" id="OGY52526.1"/>
    </source>
</evidence>
<feature type="domain" description="Carbohydrate kinase PfkB" evidence="3">
    <location>
        <begin position="41"/>
        <end position="293"/>
    </location>
</feature>
<dbReference type="CDD" id="cd01942">
    <property type="entry name" value="ribokinase_group_A"/>
    <property type="match status" value="1"/>
</dbReference>
<dbReference type="AlphaFoldDB" id="A0A1G1YL14"/>
<dbReference type="PROSITE" id="PS00584">
    <property type="entry name" value="PFKB_KINASES_2"/>
    <property type="match status" value="1"/>
</dbReference>
<organism evidence="4 5">
    <name type="scientific">Candidatus Buchananbacteria bacterium RIFCSPHIGHO2_02_FULL_56_16</name>
    <dbReference type="NCBI Taxonomy" id="1797542"/>
    <lineage>
        <taxon>Bacteria</taxon>
        <taxon>Candidatus Buchananiibacteriota</taxon>
    </lineage>
</organism>
<dbReference type="STRING" id="1797542.A3J59_04275"/>
<dbReference type="Proteomes" id="UP000177310">
    <property type="component" value="Unassembled WGS sequence"/>
</dbReference>
<evidence type="ECO:0000259" key="3">
    <source>
        <dbReference type="Pfam" id="PF00294"/>
    </source>
</evidence>
<gene>
    <name evidence="4" type="ORF">A3J59_04275</name>
</gene>
<dbReference type="SUPFAM" id="SSF53613">
    <property type="entry name" value="Ribokinase-like"/>
    <property type="match status" value="1"/>
</dbReference>
<dbReference type="InterPro" id="IPR011611">
    <property type="entry name" value="PfkB_dom"/>
</dbReference>
<name>A0A1G1YL14_9BACT</name>
<evidence type="ECO:0000256" key="2">
    <source>
        <dbReference type="ARBA" id="ARBA00022777"/>
    </source>
</evidence>
<proteinExistence type="predicted"/>
<dbReference type="Gene3D" id="3.40.1190.20">
    <property type="match status" value="1"/>
</dbReference>
<protein>
    <recommendedName>
        <fullName evidence="3">Carbohydrate kinase PfkB domain-containing protein</fullName>
    </recommendedName>
</protein>
<dbReference type="GO" id="GO:0016301">
    <property type="term" value="F:kinase activity"/>
    <property type="evidence" value="ECO:0007669"/>
    <property type="project" value="UniProtKB-KW"/>
</dbReference>
<dbReference type="PROSITE" id="PS00583">
    <property type="entry name" value="PFKB_KINASES_1"/>
    <property type="match status" value="1"/>
</dbReference>
<dbReference type="EMBL" id="MHIL01000001">
    <property type="protein sequence ID" value="OGY52526.1"/>
    <property type="molecule type" value="Genomic_DNA"/>
</dbReference>
<evidence type="ECO:0000256" key="1">
    <source>
        <dbReference type="ARBA" id="ARBA00022679"/>
    </source>
</evidence>
<dbReference type="InterPro" id="IPR029056">
    <property type="entry name" value="Ribokinase-like"/>
</dbReference>
<keyword evidence="2" id="KW-0418">Kinase</keyword>
<evidence type="ECO:0000313" key="5">
    <source>
        <dbReference type="Proteomes" id="UP000177310"/>
    </source>
</evidence>
<sequence>MKPTVLVSGSLAYDQIMDFPGFFKDNILPEKIHVLNVSFFVKQLRVSFGGTAGNIAYNLALLGLRPTALGNVGDDFSRYRRWLGRHGVGINQIKVMPGSRTATAFIITDQADNQISAFYPGALASPYKLQTTNYKLQAQLAIIAADNPANFLSLSAAYRRKKIPYIFDPGQQVALLSGSQIRRATSGARVFISNDYELSLVLKKTGWSLARLRRQVELVVTTLGSEGSIIYAGSKRIKIPSAKPKNTSDPTGAGDAYRAGLIYGLVNHWPLDKAGRFAGLVAVYTVEQYGTQTHTFTWADLKRRYRQNFGEPL</sequence>
<comment type="caution">
    <text evidence="4">The sequence shown here is derived from an EMBL/GenBank/DDBJ whole genome shotgun (WGS) entry which is preliminary data.</text>
</comment>
<dbReference type="PANTHER" id="PTHR10584:SF166">
    <property type="entry name" value="RIBOKINASE"/>
    <property type="match status" value="1"/>
</dbReference>